<dbReference type="Pfam" id="PF08282">
    <property type="entry name" value="Hydrolase_3"/>
    <property type="match status" value="1"/>
</dbReference>
<dbReference type="PANTHER" id="PTHR10000:SF8">
    <property type="entry name" value="HAD SUPERFAMILY HYDROLASE-LIKE, TYPE 3"/>
    <property type="match status" value="1"/>
</dbReference>
<gene>
    <name evidence="2" type="ORF">FNL38_104262</name>
</gene>
<dbReference type="EMBL" id="VNIQ01000004">
    <property type="protein sequence ID" value="TYQ03893.1"/>
    <property type="molecule type" value="Genomic_DNA"/>
</dbReference>
<dbReference type="InterPro" id="IPR000150">
    <property type="entry name" value="Cof"/>
</dbReference>
<name>A0A652YP50_NOCGL</name>
<feature type="region of interest" description="Disordered" evidence="1">
    <location>
        <begin position="1"/>
        <end position="32"/>
    </location>
</feature>
<dbReference type="PANTHER" id="PTHR10000">
    <property type="entry name" value="PHOSPHOSERINE PHOSPHATASE"/>
    <property type="match status" value="1"/>
</dbReference>
<dbReference type="GO" id="GO:0016791">
    <property type="term" value="F:phosphatase activity"/>
    <property type="evidence" value="ECO:0007669"/>
    <property type="project" value="TreeGrafter"/>
</dbReference>
<dbReference type="NCBIfam" id="TIGR00099">
    <property type="entry name" value="Cof-subfamily"/>
    <property type="match status" value="1"/>
</dbReference>
<dbReference type="Gene3D" id="3.30.1240.10">
    <property type="match status" value="1"/>
</dbReference>
<dbReference type="GO" id="GO:0005829">
    <property type="term" value="C:cytosol"/>
    <property type="evidence" value="ECO:0007669"/>
    <property type="project" value="TreeGrafter"/>
</dbReference>
<evidence type="ECO:0000256" key="1">
    <source>
        <dbReference type="SAM" id="MobiDB-lite"/>
    </source>
</evidence>
<dbReference type="InterPro" id="IPR023214">
    <property type="entry name" value="HAD_sf"/>
</dbReference>
<dbReference type="SUPFAM" id="SSF56784">
    <property type="entry name" value="HAD-like"/>
    <property type="match status" value="1"/>
</dbReference>
<evidence type="ECO:0008006" key="3">
    <source>
        <dbReference type="Google" id="ProtNLM"/>
    </source>
</evidence>
<reference evidence="2" key="1">
    <citation type="submission" date="2019-07" db="EMBL/GenBank/DDBJ databases">
        <title>Genomic Encyclopedia of Type Strains, Phase IV (KMG-IV): sequencing the most valuable type-strain genomes for metagenomic binning, comparative biology and taxonomic classification.</title>
        <authorList>
            <person name="Goeker M."/>
        </authorList>
    </citation>
    <scope>NUCLEOTIDE SEQUENCE</scope>
    <source>
        <strain evidence="2">DSM 44596</strain>
    </source>
</reference>
<proteinExistence type="predicted"/>
<evidence type="ECO:0000313" key="2">
    <source>
        <dbReference type="EMBL" id="TYQ03893.1"/>
    </source>
</evidence>
<dbReference type="Gene3D" id="3.40.50.1000">
    <property type="entry name" value="HAD superfamily/HAD-like"/>
    <property type="match status" value="1"/>
</dbReference>
<organism evidence="2">
    <name type="scientific">Nocardia globerula</name>
    <dbReference type="NCBI Taxonomy" id="1818"/>
    <lineage>
        <taxon>Bacteria</taxon>
        <taxon>Bacillati</taxon>
        <taxon>Actinomycetota</taxon>
        <taxon>Actinomycetes</taxon>
        <taxon>Mycobacteriales</taxon>
        <taxon>Nocardiaceae</taxon>
        <taxon>Nocardia</taxon>
    </lineage>
</organism>
<sequence>MSIADALSETVVPDRHNGGVSPERPTSPARPTLVATDVDGTLINEDELVSARTREVIHAVVESGTPFLLATGRPPRWISPVVESLGYAPLAVCANGAVVYDSYADRVLSAATLSVEALIELSGLALSVLPGAGLAAERVGESAHDAATPQFVSSPDYEHAWLNPDNTEMSEDDVLAVPAVKLLIRRPGMTSTAMYDALAPHVGSLADMTYSTENGLIELSAPGITKASGLVAAANQFGFDLSGLVAFGDMPNDIPMLAMANLGVAMGNAHPEAKAAADEVTETNSQHGVAKVLERWWS</sequence>
<dbReference type="AlphaFoldDB" id="A0A652YP50"/>
<accession>A0A652YP50</accession>
<comment type="caution">
    <text evidence="2">The sequence shown here is derived from an EMBL/GenBank/DDBJ whole genome shotgun (WGS) entry which is preliminary data.</text>
</comment>
<dbReference type="InterPro" id="IPR036412">
    <property type="entry name" value="HAD-like_sf"/>
</dbReference>
<dbReference type="GO" id="GO:0000287">
    <property type="term" value="F:magnesium ion binding"/>
    <property type="evidence" value="ECO:0007669"/>
    <property type="project" value="TreeGrafter"/>
</dbReference>
<protein>
    <recommendedName>
        <fullName evidence="3">Cof subfamily protein (Haloacid dehalogenase superfamily)/HAD superfamily hydrolase (TIGR01484 family)</fullName>
    </recommendedName>
</protein>